<comment type="caution">
    <text evidence="3">The sequence shown here is derived from an EMBL/GenBank/DDBJ whole genome shotgun (WGS) entry which is preliminary data.</text>
</comment>
<name>A0A072PM04_9EURO</name>
<sequence length="390" mass="42387">MAAITTTLSTPIIYTTSIDGTETVTSISIIEFTVSPTGTQNLTTISTTAPSTTTVHETAIVTAPPPPPGNNCPSTTGPIAGAAVGCLIGGALIAALLTFFIMSSRNRSRRHKRSSRWEKVACANEPKESPPDTSVGAWEKHLPQPEADSDLRSAVSGLFDQIEMHVEQYYQDIAVKIDPLVHSNIAHFDSHLHQAAILDLLATTRRPTMLIKHAIAYFIVSSISAESNSAISFLPADFTALPQSIQSATATKNNSMVFDAAYCKWRVLTAYLHPQPENDRAYTAARDMAIANAAENLCHAFSPWARDREGTRRGNLVSIMKVAAEVGVTMFSQPSTLVWDWRLSRHGEQGHRGMRLVLRPGLIRTTSAEARPLETPQVIVPPVARDLEVK</sequence>
<keyword evidence="2" id="KW-0812">Transmembrane</keyword>
<keyword evidence="2" id="KW-1133">Transmembrane helix</keyword>
<keyword evidence="2" id="KW-0472">Membrane</keyword>
<dbReference type="HOGENOM" id="CLU_707949_0_0_1"/>
<protein>
    <submittedName>
        <fullName evidence="3">Uncharacterized protein</fullName>
    </submittedName>
</protein>
<evidence type="ECO:0000256" key="1">
    <source>
        <dbReference type="SAM" id="MobiDB-lite"/>
    </source>
</evidence>
<reference evidence="3 4" key="1">
    <citation type="submission" date="2013-03" db="EMBL/GenBank/DDBJ databases">
        <title>The Genome Sequence of Exophiala aquamarina CBS 119918.</title>
        <authorList>
            <consortium name="The Broad Institute Genomics Platform"/>
            <person name="Cuomo C."/>
            <person name="de Hoog S."/>
            <person name="Gorbushina A."/>
            <person name="Walker B."/>
            <person name="Young S.K."/>
            <person name="Zeng Q."/>
            <person name="Gargeya S."/>
            <person name="Fitzgerald M."/>
            <person name="Haas B."/>
            <person name="Abouelleil A."/>
            <person name="Allen A.W."/>
            <person name="Alvarado L."/>
            <person name="Arachchi H.M."/>
            <person name="Berlin A.M."/>
            <person name="Chapman S.B."/>
            <person name="Gainer-Dewar J."/>
            <person name="Goldberg J."/>
            <person name="Griggs A."/>
            <person name="Gujja S."/>
            <person name="Hansen M."/>
            <person name="Howarth C."/>
            <person name="Imamovic A."/>
            <person name="Ireland A."/>
            <person name="Larimer J."/>
            <person name="McCowan C."/>
            <person name="Murphy C."/>
            <person name="Pearson M."/>
            <person name="Poon T.W."/>
            <person name="Priest M."/>
            <person name="Roberts A."/>
            <person name="Saif S."/>
            <person name="Shea T."/>
            <person name="Sisk P."/>
            <person name="Sykes S."/>
            <person name="Wortman J."/>
            <person name="Nusbaum C."/>
            <person name="Birren B."/>
        </authorList>
    </citation>
    <scope>NUCLEOTIDE SEQUENCE [LARGE SCALE GENOMIC DNA]</scope>
    <source>
        <strain evidence="3 4">CBS 119918</strain>
    </source>
</reference>
<gene>
    <name evidence="3" type="ORF">A1O9_02694</name>
</gene>
<feature type="region of interest" description="Disordered" evidence="1">
    <location>
        <begin position="112"/>
        <end position="139"/>
    </location>
</feature>
<feature type="compositionally biased region" description="Basic and acidic residues" evidence="1">
    <location>
        <begin position="115"/>
        <end position="130"/>
    </location>
</feature>
<dbReference type="AlphaFoldDB" id="A0A072PM04"/>
<dbReference type="VEuPathDB" id="FungiDB:A1O9_02694"/>
<proteinExistence type="predicted"/>
<evidence type="ECO:0000313" key="3">
    <source>
        <dbReference type="EMBL" id="KEF61129.1"/>
    </source>
</evidence>
<keyword evidence="4" id="KW-1185">Reference proteome</keyword>
<dbReference type="RefSeq" id="XP_013263719.1">
    <property type="nucleotide sequence ID" value="XM_013408265.1"/>
</dbReference>
<accession>A0A072PM04</accession>
<dbReference type="Proteomes" id="UP000027920">
    <property type="component" value="Unassembled WGS sequence"/>
</dbReference>
<dbReference type="GeneID" id="25277635"/>
<dbReference type="EMBL" id="AMGV01000002">
    <property type="protein sequence ID" value="KEF61129.1"/>
    <property type="molecule type" value="Genomic_DNA"/>
</dbReference>
<dbReference type="OrthoDB" id="5421765at2759"/>
<evidence type="ECO:0000313" key="4">
    <source>
        <dbReference type="Proteomes" id="UP000027920"/>
    </source>
</evidence>
<feature type="transmembrane region" description="Helical" evidence="2">
    <location>
        <begin position="79"/>
        <end position="102"/>
    </location>
</feature>
<evidence type="ECO:0000256" key="2">
    <source>
        <dbReference type="SAM" id="Phobius"/>
    </source>
</evidence>
<organism evidence="3 4">
    <name type="scientific">Exophiala aquamarina CBS 119918</name>
    <dbReference type="NCBI Taxonomy" id="1182545"/>
    <lineage>
        <taxon>Eukaryota</taxon>
        <taxon>Fungi</taxon>
        <taxon>Dikarya</taxon>
        <taxon>Ascomycota</taxon>
        <taxon>Pezizomycotina</taxon>
        <taxon>Eurotiomycetes</taxon>
        <taxon>Chaetothyriomycetidae</taxon>
        <taxon>Chaetothyriales</taxon>
        <taxon>Herpotrichiellaceae</taxon>
        <taxon>Exophiala</taxon>
    </lineage>
</organism>